<dbReference type="RefSeq" id="WP_252794756.1">
    <property type="nucleotide sequence ID" value="NZ_CP097121.1"/>
</dbReference>
<keyword evidence="3" id="KW-1185">Reference proteome</keyword>
<accession>A0ABY5BWE6</accession>
<feature type="coiled-coil region" evidence="1">
    <location>
        <begin position="67"/>
        <end position="122"/>
    </location>
</feature>
<keyword evidence="1" id="KW-0175">Coiled coil</keyword>
<reference evidence="2" key="1">
    <citation type="submission" date="2022-05" db="EMBL/GenBank/DDBJ databases">
        <authorList>
            <person name="Oliphant S.A."/>
            <person name="Watson-Haigh N.S."/>
            <person name="Sumby K.M."/>
            <person name="Gardner J.M."/>
            <person name="Jiranek V."/>
        </authorList>
    </citation>
    <scope>NUCLEOTIDE SEQUENCE</scope>
    <source>
        <strain evidence="2">KI4_A6</strain>
    </source>
</reference>
<dbReference type="Proteomes" id="UP001056164">
    <property type="component" value="Chromosome"/>
</dbReference>
<evidence type="ECO:0008006" key="4">
    <source>
        <dbReference type="Google" id="ProtNLM"/>
    </source>
</evidence>
<organism evidence="2 3">
    <name type="scientific">Fructilactobacillus carniphilus</name>
    <dbReference type="NCBI Taxonomy" id="2940297"/>
    <lineage>
        <taxon>Bacteria</taxon>
        <taxon>Bacillati</taxon>
        <taxon>Bacillota</taxon>
        <taxon>Bacilli</taxon>
        <taxon>Lactobacillales</taxon>
        <taxon>Lactobacillaceae</taxon>
        <taxon>Fructilactobacillus</taxon>
    </lineage>
</organism>
<proteinExistence type="predicted"/>
<evidence type="ECO:0000256" key="1">
    <source>
        <dbReference type="SAM" id="Coils"/>
    </source>
</evidence>
<protein>
    <recommendedName>
        <fullName evidence="4">LXG domain-containing protein</fullName>
    </recommendedName>
</protein>
<evidence type="ECO:0000313" key="3">
    <source>
        <dbReference type="Proteomes" id="UP001056164"/>
    </source>
</evidence>
<sequence length="545" mass="60240">MGLKYDSGESQQMISSLQVTIGLTSAFIQTAESGIYQLIASVGKDGMTGEAYESGKNLFNGQIKGEVRKLKSATDKLKKDLSTYEAANQRVSHYGRIDEDQLESTRSQIKKQISNLKRMQRDYQHKSSKADDVGLSMIYRSHASHIQWQIDGQNEGLHAIEKELADLRSYNQRVSGLFKSGIEATKHVQSSINSSGGKTSSSLIKELEKLMEDGQKFTDQDNFIRLQQLLKLYPKGIIKAVLDSKELTNFANTYISSSHKIKLMRLLVKYRKLGDKTFLKVLSINKIGSAVKCVDYFTSPFKSFTAKGLKMIPKVKGIIGKGGGAATWAELVITFASSAVGEFQKTKSIGKASIGGALDTVKSVGPLEGAAVGASVGGAIGSVVPIFGTGVGVLAGTVFGGIFGASNSINNFIHPHFYSGLKKTAYSDYDKIKKTAYSDYDKIKKTAYSDYDKIKKTAYSDYDKIKKTAYSDYDKIKKTAYSDYDKIKKTAYSDYDKIKKTTYSNYDKVKKVDYSNYDKIKSVGKAKTLFNNKSKFKFTCFSPIF</sequence>
<dbReference type="EMBL" id="CP097121">
    <property type="protein sequence ID" value="USS90293.1"/>
    <property type="molecule type" value="Genomic_DNA"/>
</dbReference>
<name>A0ABY5BWE6_9LACO</name>
<evidence type="ECO:0000313" key="2">
    <source>
        <dbReference type="EMBL" id="USS90293.1"/>
    </source>
</evidence>
<gene>
    <name evidence="2" type="ORF">M3M37_05470</name>
</gene>